<evidence type="ECO:0000313" key="10">
    <source>
        <dbReference type="Proteomes" id="UP000218899"/>
    </source>
</evidence>
<dbReference type="KEGG" id="sva:SVA_2433"/>
<dbReference type="GO" id="GO:0005886">
    <property type="term" value="C:plasma membrane"/>
    <property type="evidence" value="ECO:0007669"/>
    <property type="project" value="UniProtKB-SubCell"/>
</dbReference>
<dbReference type="InterPro" id="IPR049177">
    <property type="entry name" value="MgtC_SapB_SrpB_YhiD_N"/>
</dbReference>
<sequence>MTGKEAEILLHLLAALLAGGLIGLERTYHGRPAGFRTHTLVCMASAVLMLLTVYQVELLPQLPLESVRVDPTRMGQGIMTGIGFLGAGVIMKEGLTIRGLTTAASIWMTASIGILIGVGFYFPALVATVLTLITLSLFRWVEAAAPALSFARLRLRFSRDDYMTEDALATIIGRHGITTSGFSYRLADDGRYFEYEMTIRARTPKAFQQLAETLAAMNQVLEFSIVPTGEK</sequence>
<name>A0A1B4VCA4_9GAMM</name>
<dbReference type="PANTHER" id="PTHR33778:SF1">
    <property type="entry name" value="MAGNESIUM TRANSPORTER YHID-RELATED"/>
    <property type="match status" value="1"/>
</dbReference>
<dbReference type="InterPro" id="IPR003416">
    <property type="entry name" value="MgtC/SapB/SrpB/YhiD_fam"/>
</dbReference>
<proteinExistence type="inferred from homology"/>
<dbReference type="PANTHER" id="PTHR33778">
    <property type="entry name" value="PROTEIN MGTC"/>
    <property type="match status" value="1"/>
</dbReference>
<evidence type="ECO:0000256" key="1">
    <source>
        <dbReference type="ARBA" id="ARBA00004651"/>
    </source>
</evidence>
<comment type="similarity">
    <text evidence="2 7">Belongs to the MgtC/SapB family.</text>
</comment>
<evidence type="ECO:0000313" key="9">
    <source>
        <dbReference type="EMBL" id="BAU48981.1"/>
    </source>
</evidence>
<reference evidence="9 10" key="1">
    <citation type="submission" date="2015-08" db="EMBL/GenBank/DDBJ databases">
        <title>Complete genome sequence of Sulfurifustis variabilis.</title>
        <authorList>
            <person name="Miura A."/>
            <person name="Kojima H."/>
            <person name="Fukui M."/>
        </authorList>
    </citation>
    <scope>NUCLEOTIDE SEQUENCE [LARGE SCALE GENOMIC DNA]</scope>
    <source>
        <strain evidence="10">skN76</strain>
    </source>
</reference>
<gene>
    <name evidence="9" type="ORF">SVA_2433</name>
</gene>
<dbReference type="PRINTS" id="PR01837">
    <property type="entry name" value="MGTCSAPBPROT"/>
</dbReference>
<evidence type="ECO:0000256" key="5">
    <source>
        <dbReference type="ARBA" id="ARBA00022989"/>
    </source>
</evidence>
<keyword evidence="3" id="KW-1003">Cell membrane</keyword>
<comment type="subcellular location">
    <subcellularLocation>
        <location evidence="7">Cell inner membrane</location>
        <topology evidence="7">Multi-pass membrane protein</topology>
    </subcellularLocation>
    <subcellularLocation>
        <location evidence="1">Cell membrane</location>
        <topology evidence="1">Multi-pass membrane protein</topology>
    </subcellularLocation>
</comment>
<evidence type="ECO:0000256" key="2">
    <source>
        <dbReference type="ARBA" id="ARBA00009298"/>
    </source>
</evidence>
<dbReference type="EMBL" id="AP014936">
    <property type="protein sequence ID" value="BAU48981.1"/>
    <property type="molecule type" value="Genomic_DNA"/>
</dbReference>
<dbReference type="Proteomes" id="UP000218899">
    <property type="component" value="Chromosome"/>
</dbReference>
<accession>A0A1B4VCA4</accession>
<dbReference type="Pfam" id="PF02308">
    <property type="entry name" value="MgtC"/>
    <property type="match status" value="1"/>
</dbReference>
<organism evidence="9 10">
    <name type="scientific">Sulfurifustis variabilis</name>
    <dbReference type="NCBI Taxonomy" id="1675686"/>
    <lineage>
        <taxon>Bacteria</taxon>
        <taxon>Pseudomonadati</taxon>
        <taxon>Pseudomonadota</taxon>
        <taxon>Gammaproteobacteria</taxon>
        <taxon>Acidiferrobacterales</taxon>
        <taxon>Acidiferrobacteraceae</taxon>
        <taxon>Sulfurifustis</taxon>
    </lineage>
</organism>
<protein>
    <recommendedName>
        <fullName evidence="7">Protein MgtC</fullName>
    </recommendedName>
</protein>
<dbReference type="RefSeq" id="WP_096461442.1">
    <property type="nucleotide sequence ID" value="NZ_AP014936.1"/>
</dbReference>
<feature type="transmembrane region" description="Helical" evidence="7">
    <location>
        <begin position="74"/>
        <end position="91"/>
    </location>
</feature>
<evidence type="ECO:0000256" key="4">
    <source>
        <dbReference type="ARBA" id="ARBA00022692"/>
    </source>
</evidence>
<keyword evidence="6 7" id="KW-0472">Membrane</keyword>
<dbReference type="AlphaFoldDB" id="A0A1B4VCA4"/>
<evidence type="ECO:0000256" key="6">
    <source>
        <dbReference type="ARBA" id="ARBA00023136"/>
    </source>
</evidence>
<evidence type="ECO:0000256" key="3">
    <source>
        <dbReference type="ARBA" id="ARBA00022475"/>
    </source>
</evidence>
<keyword evidence="7" id="KW-0997">Cell inner membrane</keyword>
<keyword evidence="10" id="KW-1185">Reference proteome</keyword>
<feature type="transmembrane region" description="Helical" evidence="7">
    <location>
        <begin position="36"/>
        <end position="54"/>
    </location>
</feature>
<dbReference type="OrthoDB" id="9811198at2"/>
<feature type="domain" description="MgtC/SapB/SrpB/YhiD N-terminal" evidence="8">
    <location>
        <begin position="12"/>
        <end position="142"/>
    </location>
</feature>
<evidence type="ECO:0000259" key="8">
    <source>
        <dbReference type="Pfam" id="PF02308"/>
    </source>
</evidence>
<evidence type="ECO:0000256" key="7">
    <source>
        <dbReference type="RuleBase" id="RU365041"/>
    </source>
</evidence>
<keyword evidence="5 7" id="KW-1133">Transmembrane helix</keyword>
<feature type="transmembrane region" description="Helical" evidence="7">
    <location>
        <begin position="6"/>
        <end position="24"/>
    </location>
</feature>
<keyword evidence="4 7" id="KW-0812">Transmembrane</keyword>